<protein>
    <submittedName>
        <fullName evidence="2">Uncharacterized protein</fullName>
    </submittedName>
</protein>
<proteinExistence type="predicted"/>
<dbReference type="AlphaFoldDB" id="A0A6A6Q6Y5"/>
<feature type="region of interest" description="Disordered" evidence="1">
    <location>
        <begin position="224"/>
        <end position="258"/>
    </location>
</feature>
<feature type="compositionally biased region" description="Polar residues" evidence="1">
    <location>
        <begin position="162"/>
        <end position="175"/>
    </location>
</feature>
<keyword evidence="3" id="KW-1185">Reference proteome</keyword>
<dbReference type="EMBL" id="MU001631">
    <property type="protein sequence ID" value="KAF2487167.1"/>
    <property type="molecule type" value="Genomic_DNA"/>
</dbReference>
<dbReference type="Proteomes" id="UP000799767">
    <property type="component" value="Unassembled WGS sequence"/>
</dbReference>
<evidence type="ECO:0000313" key="2">
    <source>
        <dbReference type="EMBL" id="KAF2487167.1"/>
    </source>
</evidence>
<feature type="compositionally biased region" description="Polar residues" evidence="1">
    <location>
        <begin position="182"/>
        <end position="197"/>
    </location>
</feature>
<gene>
    <name evidence="2" type="ORF">BDY17DRAFT_4804</name>
</gene>
<evidence type="ECO:0000256" key="1">
    <source>
        <dbReference type="SAM" id="MobiDB-lite"/>
    </source>
</evidence>
<dbReference type="RefSeq" id="XP_033593736.1">
    <property type="nucleotide sequence ID" value="XM_033738435.1"/>
</dbReference>
<organism evidence="2 3">
    <name type="scientific">Neohortaea acidophila</name>
    <dbReference type="NCBI Taxonomy" id="245834"/>
    <lineage>
        <taxon>Eukaryota</taxon>
        <taxon>Fungi</taxon>
        <taxon>Dikarya</taxon>
        <taxon>Ascomycota</taxon>
        <taxon>Pezizomycotina</taxon>
        <taxon>Dothideomycetes</taxon>
        <taxon>Dothideomycetidae</taxon>
        <taxon>Mycosphaerellales</taxon>
        <taxon>Teratosphaeriaceae</taxon>
        <taxon>Neohortaea</taxon>
    </lineage>
</organism>
<accession>A0A6A6Q6Y5</accession>
<feature type="region of interest" description="Disordered" evidence="1">
    <location>
        <begin position="152"/>
        <end position="197"/>
    </location>
</feature>
<evidence type="ECO:0000313" key="3">
    <source>
        <dbReference type="Proteomes" id="UP000799767"/>
    </source>
</evidence>
<feature type="region of interest" description="Disordered" evidence="1">
    <location>
        <begin position="21"/>
        <end position="48"/>
    </location>
</feature>
<sequence length="312" mass="33405">MVPAAIDVAFLEGGLPGREWSVSPTPLPPSAPTAQPIPASGGHPCSRPRPPPANSLCFLKNSTACLPLPGRIVRPRRPFPPCFCCCSRRAYRTAPQPPSLPPISAPIVEPFARRPVLHRSGSVLAATQQHAASVLPECVVSYSSQLHAAPATVANEQRPAPSLQQTREPPTSSPQHHPLNRGKQSQRQVHHQTSFASSAGVRALRGVLAPSRLALPCPARPALPCPPPNPNSGLLLSGQSPRSASQPPAAHKDCRPSSALSPPLIPRCYDLLRFFTTPYDSLHSRERPSVQRISSSSSLFGLPRPCWKRASQ</sequence>
<name>A0A6A6Q6Y5_9PEZI</name>
<dbReference type="GeneID" id="54479437"/>
<reference evidence="2" key="1">
    <citation type="journal article" date="2020" name="Stud. Mycol.">
        <title>101 Dothideomycetes genomes: a test case for predicting lifestyles and emergence of pathogens.</title>
        <authorList>
            <person name="Haridas S."/>
            <person name="Albert R."/>
            <person name="Binder M."/>
            <person name="Bloem J."/>
            <person name="Labutti K."/>
            <person name="Salamov A."/>
            <person name="Andreopoulos B."/>
            <person name="Baker S."/>
            <person name="Barry K."/>
            <person name="Bills G."/>
            <person name="Bluhm B."/>
            <person name="Cannon C."/>
            <person name="Castanera R."/>
            <person name="Culley D."/>
            <person name="Daum C."/>
            <person name="Ezra D."/>
            <person name="Gonzalez J."/>
            <person name="Henrissat B."/>
            <person name="Kuo A."/>
            <person name="Liang C."/>
            <person name="Lipzen A."/>
            <person name="Lutzoni F."/>
            <person name="Magnuson J."/>
            <person name="Mondo S."/>
            <person name="Nolan M."/>
            <person name="Ohm R."/>
            <person name="Pangilinan J."/>
            <person name="Park H.-J."/>
            <person name="Ramirez L."/>
            <person name="Alfaro M."/>
            <person name="Sun H."/>
            <person name="Tritt A."/>
            <person name="Yoshinaga Y."/>
            <person name="Zwiers L.-H."/>
            <person name="Turgeon B."/>
            <person name="Goodwin S."/>
            <person name="Spatafora J."/>
            <person name="Crous P."/>
            <person name="Grigoriev I."/>
        </authorList>
    </citation>
    <scope>NUCLEOTIDE SEQUENCE</scope>
    <source>
        <strain evidence="2">CBS 113389</strain>
    </source>
</reference>